<keyword evidence="3" id="KW-0808">Transferase</keyword>
<evidence type="ECO:0000313" key="3">
    <source>
        <dbReference type="EMBL" id="OIQ84677.1"/>
    </source>
</evidence>
<name>A0A1J5R947_9ZZZZ</name>
<evidence type="ECO:0000259" key="1">
    <source>
        <dbReference type="Pfam" id="PF03435"/>
    </source>
</evidence>
<reference evidence="3" key="1">
    <citation type="submission" date="2016-10" db="EMBL/GenBank/DDBJ databases">
        <title>Sequence of Gallionella enrichment culture.</title>
        <authorList>
            <person name="Poehlein A."/>
            <person name="Muehling M."/>
            <person name="Daniel R."/>
        </authorList>
    </citation>
    <scope>NUCLEOTIDE SEQUENCE</scope>
</reference>
<feature type="domain" description="Saccharopine dehydrogenase NADP binding" evidence="1">
    <location>
        <begin position="9"/>
        <end position="150"/>
    </location>
</feature>
<dbReference type="InterPro" id="IPR032095">
    <property type="entry name" value="Sacchrp_dh-like_C"/>
</dbReference>
<dbReference type="InterPro" id="IPR036291">
    <property type="entry name" value="NAD(P)-bd_dom_sf"/>
</dbReference>
<dbReference type="Pfam" id="PF03435">
    <property type="entry name" value="Sacchrp_dh_NADP"/>
    <property type="match status" value="1"/>
</dbReference>
<sequence>MSGQFQGRVLVLGAGSVSQCALPLLLDNLVEGKQVTIVDPIDNRERVQSTLARGATYIQDQVTQANLAEILGKHLGAGDLLVNLAWNIDANAIIGWAHDNGVMYLDTSVEEWEPYTQITDRHPLERTLYHRHMRLREMKASWSTKGPTAIVEHGANPGLVSHFVKKALIDIGTKALSDGLAGAGVEKALENESYPDLSHALGVKVIHIAERDTQITNQPKLVDEFVNTWSVEGFYEEGIAPAELGWGTHEKTMPVGAYAHEGIGPRNQIALARPGATTWVRSWVPDCEITGLVVRHGESFTMSDHLTVWDGDKAIYRPTVHYAYCPADVAINSMRELEMRQWKLQEKQRIMNEEIIDGEDRLGVLLMGHPYKSWWTGSLLSIHEARRLAPGQSATTLQVAAAVYAAVDWMIKNPEAGLLVPDDLPWREIYGAAEKYLGPIWSAAADWDPLQTRNDLFARWSGRTYDTDDVWQFGNFLA</sequence>
<dbReference type="AlphaFoldDB" id="A0A1J5R947"/>
<feature type="domain" description="Saccharopine dehydrogenase-like C-terminal" evidence="2">
    <location>
        <begin position="154"/>
        <end position="431"/>
    </location>
</feature>
<accession>A0A1J5R947</accession>
<organism evidence="3">
    <name type="scientific">mine drainage metagenome</name>
    <dbReference type="NCBI Taxonomy" id="410659"/>
    <lineage>
        <taxon>unclassified sequences</taxon>
        <taxon>metagenomes</taxon>
        <taxon>ecological metagenomes</taxon>
    </lineage>
</organism>
<dbReference type="Pfam" id="PF16653">
    <property type="entry name" value="Sacchrp_dh_C"/>
    <property type="match status" value="1"/>
</dbReference>
<dbReference type="Gene3D" id="3.40.50.720">
    <property type="entry name" value="NAD(P)-binding Rossmann-like Domain"/>
    <property type="match status" value="1"/>
</dbReference>
<proteinExistence type="predicted"/>
<dbReference type="Gene3D" id="3.30.360.30">
    <property type="entry name" value="homospermidine synthase like"/>
    <property type="match status" value="1"/>
</dbReference>
<gene>
    <name evidence="3" type="primary">hss_3</name>
    <name evidence="3" type="ORF">GALL_334880</name>
</gene>
<protein>
    <submittedName>
        <fullName evidence="3">Homospermidine synthase</fullName>
        <ecNumber evidence="3">2.5.1.44</ecNumber>
    </submittedName>
</protein>
<dbReference type="EC" id="2.5.1.44" evidence="3"/>
<dbReference type="InterPro" id="IPR023181">
    <property type="entry name" value="Homospermid_syn-like_C"/>
</dbReference>
<comment type="caution">
    <text evidence="3">The sequence shown here is derived from an EMBL/GenBank/DDBJ whole genome shotgun (WGS) entry which is preliminary data.</text>
</comment>
<dbReference type="GO" id="GO:0047296">
    <property type="term" value="F:homospermidine synthase activity"/>
    <property type="evidence" value="ECO:0007669"/>
    <property type="project" value="UniProtKB-EC"/>
</dbReference>
<dbReference type="InterPro" id="IPR005097">
    <property type="entry name" value="Sacchrp_dh_NADP-bd"/>
</dbReference>
<evidence type="ECO:0000259" key="2">
    <source>
        <dbReference type="Pfam" id="PF16653"/>
    </source>
</evidence>
<dbReference type="SUPFAM" id="SSF51735">
    <property type="entry name" value="NAD(P)-binding Rossmann-fold domains"/>
    <property type="match status" value="1"/>
</dbReference>
<dbReference type="EMBL" id="MLJW01000599">
    <property type="protein sequence ID" value="OIQ84677.1"/>
    <property type="molecule type" value="Genomic_DNA"/>
</dbReference>